<evidence type="ECO:0008006" key="3">
    <source>
        <dbReference type="Google" id="ProtNLM"/>
    </source>
</evidence>
<evidence type="ECO:0000313" key="2">
    <source>
        <dbReference type="Proteomes" id="UP001310022"/>
    </source>
</evidence>
<proteinExistence type="predicted"/>
<keyword evidence="2" id="KW-1185">Reference proteome</keyword>
<organism evidence="1 2">
    <name type="scientific">Persicobacter diffluens</name>
    <dbReference type="NCBI Taxonomy" id="981"/>
    <lineage>
        <taxon>Bacteria</taxon>
        <taxon>Pseudomonadati</taxon>
        <taxon>Bacteroidota</taxon>
        <taxon>Cytophagia</taxon>
        <taxon>Cytophagales</taxon>
        <taxon>Persicobacteraceae</taxon>
        <taxon>Persicobacter</taxon>
    </lineage>
</organism>
<name>A0AAN4VXV4_9BACT</name>
<sequence length="283" mass="33156">MIVGGSSCQYFSPKEGELGTEADPLLARVGEQALYLSDLSEFTGDKDYGKDSAAHYQRLVHSWVKQQLLISKAKEEGIDLAEINQRVDAYLNSLLVYEFKKRYISRNMEASVKDEEILTYYETNKKNFELKQNIVKGFFVQLPANSPRLKDFRKWFRSSKENDLDKMKAYCFQYAQNYHIDETIWMPYDGMVKNTPFGSLESKGNFLKKNNFAERTENEMIYFLKIKEYKLIGSTPPLDFIKDQVTDIVLNKRKVEMLKNLEKDIYNRAERNHEIEIIAQPNR</sequence>
<dbReference type="EMBL" id="BQKE01000001">
    <property type="protein sequence ID" value="GJM62016.1"/>
    <property type="molecule type" value="Genomic_DNA"/>
</dbReference>
<accession>A0AAN4VXV4</accession>
<reference evidence="1 2" key="1">
    <citation type="submission" date="2021-12" db="EMBL/GenBank/DDBJ databases">
        <title>Genome sequencing of bacteria with rrn-lacking chromosome and rrn-plasmid.</title>
        <authorList>
            <person name="Anda M."/>
            <person name="Iwasaki W."/>
        </authorList>
    </citation>
    <scope>NUCLEOTIDE SEQUENCE [LARGE SCALE GENOMIC DNA]</scope>
    <source>
        <strain evidence="1 2">NBRC 15940</strain>
    </source>
</reference>
<protein>
    <recommendedName>
        <fullName evidence="3">PpiC domain-containing protein</fullName>
    </recommendedName>
</protein>
<gene>
    <name evidence="1" type="ORF">PEDI_25680</name>
</gene>
<dbReference type="Proteomes" id="UP001310022">
    <property type="component" value="Unassembled WGS sequence"/>
</dbReference>
<dbReference type="AlphaFoldDB" id="A0AAN4VXV4"/>
<comment type="caution">
    <text evidence="1">The sequence shown here is derived from an EMBL/GenBank/DDBJ whole genome shotgun (WGS) entry which is preliminary data.</text>
</comment>
<evidence type="ECO:0000313" key="1">
    <source>
        <dbReference type="EMBL" id="GJM62016.1"/>
    </source>
</evidence>